<dbReference type="AlphaFoldDB" id="A0A2P2JF12"/>
<dbReference type="EMBL" id="GGEC01011557">
    <property type="protein sequence ID" value="MBW92040.1"/>
    <property type="molecule type" value="Transcribed_RNA"/>
</dbReference>
<accession>A0A2P2JF12</accession>
<proteinExistence type="predicted"/>
<protein>
    <submittedName>
        <fullName evidence="1">Uncharacterized protein</fullName>
    </submittedName>
</protein>
<sequence>MEPFCGASFPARISSKDDFPAPLGPTMARISELLA</sequence>
<name>A0A2P2JF12_RHIMU</name>
<evidence type="ECO:0000313" key="1">
    <source>
        <dbReference type="EMBL" id="MBW92040.1"/>
    </source>
</evidence>
<organism evidence="1">
    <name type="scientific">Rhizophora mucronata</name>
    <name type="common">Asiatic mangrove</name>
    <dbReference type="NCBI Taxonomy" id="61149"/>
    <lineage>
        <taxon>Eukaryota</taxon>
        <taxon>Viridiplantae</taxon>
        <taxon>Streptophyta</taxon>
        <taxon>Embryophyta</taxon>
        <taxon>Tracheophyta</taxon>
        <taxon>Spermatophyta</taxon>
        <taxon>Magnoliopsida</taxon>
        <taxon>eudicotyledons</taxon>
        <taxon>Gunneridae</taxon>
        <taxon>Pentapetalae</taxon>
        <taxon>rosids</taxon>
        <taxon>fabids</taxon>
        <taxon>Malpighiales</taxon>
        <taxon>Rhizophoraceae</taxon>
        <taxon>Rhizophora</taxon>
    </lineage>
</organism>
<reference evidence="1" key="1">
    <citation type="submission" date="2018-02" db="EMBL/GenBank/DDBJ databases">
        <title>Rhizophora mucronata_Transcriptome.</title>
        <authorList>
            <person name="Meera S.P."/>
            <person name="Sreeshan A."/>
            <person name="Augustine A."/>
        </authorList>
    </citation>
    <scope>NUCLEOTIDE SEQUENCE</scope>
    <source>
        <tissue evidence="1">Leaf</tissue>
    </source>
</reference>